<dbReference type="RefSeq" id="WP_037234073.1">
    <property type="nucleotide sequence ID" value="NZ_BAWF01000031.1"/>
</dbReference>
<keyword evidence="2" id="KW-1185">Reference proteome</keyword>
<dbReference type="Proteomes" id="UP000019491">
    <property type="component" value="Unassembled WGS sequence"/>
</dbReference>
<dbReference type="EMBL" id="BAWF01000031">
    <property type="protein sequence ID" value="GAF46423.1"/>
    <property type="molecule type" value="Genomic_DNA"/>
</dbReference>
<evidence type="ECO:0000313" key="1">
    <source>
        <dbReference type="EMBL" id="GAF46423.1"/>
    </source>
</evidence>
<evidence type="ECO:0000313" key="2">
    <source>
        <dbReference type="Proteomes" id="UP000019491"/>
    </source>
</evidence>
<dbReference type="InterPro" id="IPR006175">
    <property type="entry name" value="YjgF/YER057c/UK114"/>
</dbReference>
<dbReference type="OrthoDB" id="8684161at2"/>
<accession>X0PTM7</accession>
<dbReference type="GO" id="GO:0019239">
    <property type="term" value="F:deaminase activity"/>
    <property type="evidence" value="ECO:0007669"/>
    <property type="project" value="TreeGrafter"/>
</dbReference>
<proteinExistence type="predicted"/>
<dbReference type="InterPro" id="IPR035959">
    <property type="entry name" value="RutC-like_sf"/>
</dbReference>
<name>X0PTM7_RHOWR</name>
<sequence length="124" mass="12995">MPRTAFSTELAPQPKNPVSQCVRAGNIVAPAGQTGRLLDGTLPSDIEGQTRAAFANLIAVLASGGASESDVVHVRVYLTDQENIGVVNKAFETTFSQPYPARTAIYVGLRAGVLVEVDALAVID</sequence>
<dbReference type="GO" id="GO:0005829">
    <property type="term" value="C:cytosol"/>
    <property type="evidence" value="ECO:0007669"/>
    <property type="project" value="TreeGrafter"/>
</dbReference>
<gene>
    <name evidence="1" type="ORF">RW1_031_00040</name>
</gene>
<dbReference type="SUPFAM" id="SSF55298">
    <property type="entry name" value="YjgF-like"/>
    <property type="match status" value="1"/>
</dbReference>
<evidence type="ECO:0008006" key="3">
    <source>
        <dbReference type="Google" id="ProtNLM"/>
    </source>
</evidence>
<dbReference type="Gene3D" id="3.30.1330.40">
    <property type="entry name" value="RutC-like"/>
    <property type="match status" value="1"/>
</dbReference>
<reference evidence="1 2" key="1">
    <citation type="submission" date="2014-02" db="EMBL/GenBank/DDBJ databases">
        <title>Whole genome shotgun sequence of Rhodococcus wratislaviensis NBRC 100605.</title>
        <authorList>
            <person name="Hosoyama A."/>
            <person name="Tsuchikane K."/>
            <person name="Yoshida I."/>
            <person name="Ohji S."/>
            <person name="Ichikawa N."/>
            <person name="Yamazoe A."/>
            <person name="Fujita N."/>
        </authorList>
    </citation>
    <scope>NUCLEOTIDE SEQUENCE [LARGE SCALE GENOMIC DNA]</scope>
    <source>
        <strain evidence="1 2">NBRC 100605</strain>
    </source>
</reference>
<dbReference type="CDD" id="cd00448">
    <property type="entry name" value="YjgF_YER057c_UK114_family"/>
    <property type="match status" value="1"/>
</dbReference>
<dbReference type="Pfam" id="PF01042">
    <property type="entry name" value="Ribonuc_L-PSP"/>
    <property type="match status" value="1"/>
</dbReference>
<dbReference type="AlphaFoldDB" id="X0PTM7"/>
<dbReference type="PANTHER" id="PTHR11803:SF39">
    <property type="entry name" value="2-IMINOBUTANOATE_2-IMINOPROPANOATE DEAMINASE"/>
    <property type="match status" value="1"/>
</dbReference>
<protein>
    <recommendedName>
        <fullName evidence="3">YjgF/YER057c/UK114 family protein</fullName>
    </recommendedName>
</protein>
<comment type="caution">
    <text evidence="1">The sequence shown here is derived from an EMBL/GenBank/DDBJ whole genome shotgun (WGS) entry which is preliminary data.</text>
</comment>
<organism evidence="1 2">
    <name type="scientific">Rhodococcus wratislaviensis NBRC 100605</name>
    <dbReference type="NCBI Taxonomy" id="1219028"/>
    <lineage>
        <taxon>Bacteria</taxon>
        <taxon>Bacillati</taxon>
        <taxon>Actinomycetota</taxon>
        <taxon>Actinomycetes</taxon>
        <taxon>Mycobacteriales</taxon>
        <taxon>Nocardiaceae</taxon>
        <taxon>Rhodococcus</taxon>
    </lineage>
</organism>
<dbReference type="PANTHER" id="PTHR11803">
    <property type="entry name" value="2-IMINOBUTANOATE/2-IMINOPROPANOATE DEAMINASE RIDA"/>
    <property type="match status" value="1"/>
</dbReference>